<evidence type="ECO:0000313" key="7">
    <source>
        <dbReference type="EMBL" id="KAH7118614.1"/>
    </source>
</evidence>
<dbReference type="Gene3D" id="3.30.465.10">
    <property type="match status" value="1"/>
</dbReference>
<comment type="cofactor">
    <cofactor evidence="1">
        <name>FAD</name>
        <dbReference type="ChEBI" id="CHEBI:57692"/>
    </cofactor>
</comment>
<evidence type="ECO:0000256" key="3">
    <source>
        <dbReference type="ARBA" id="ARBA00022630"/>
    </source>
</evidence>
<dbReference type="GO" id="GO:0071949">
    <property type="term" value="F:FAD binding"/>
    <property type="evidence" value="ECO:0007669"/>
    <property type="project" value="InterPro"/>
</dbReference>
<dbReference type="InterPro" id="IPR016166">
    <property type="entry name" value="FAD-bd_PCMH"/>
</dbReference>
<dbReference type="PROSITE" id="PS51387">
    <property type="entry name" value="FAD_PCMH"/>
    <property type="match status" value="1"/>
</dbReference>
<dbReference type="InterPro" id="IPR006094">
    <property type="entry name" value="Oxid_FAD_bind_N"/>
</dbReference>
<gene>
    <name evidence="7" type="ORF">B0J13DRAFT_458169</name>
</gene>
<dbReference type="Pfam" id="PF01565">
    <property type="entry name" value="FAD_binding_4"/>
    <property type="match status" value="1"/>
</dbReference>
<dbReference type="Gene3D" id="3.30.43.10">
    <property type="entry name" value="Uridine Diphospho-n-acetylenolpyruvylglucosamine Reductase, domain 2"/>
    <property type="match status" value="1"/>
</dbReference>
<evidence type="ECO:0000256" key="1">
    <source>
        <dbReference type="ARBA" id="ARBA00001974"/>
    </source>
</evidence>
<feature type="domain" description="FAD-binding PCMH-type" evidence="6">
    <location>
        <begin position="32"/>
        <end position="205"/>
    </location>
</feature>
<organism evidence="7 8">
    <name type="scientific">Dactylonectria estremocensis</name>
    <dbReference type="NCBI Taxonomy" id="1079267"/>
    <lineage>
        <taxon>Eukaryota</taxon>
        <taxon>Fungi</taxon>
        <taxon>Dikarya</taxon>
        <taxon>Ascomycota</taxon>
        <taxon>Pezizomycotina</taxon>
        <taxon>Sordariomycetes</taxon>
        <taxon>Hypocreomycetidae</taxon>
        <taxon>Hypocreales</taxon>
        <taxon>Nectriaceae</taxon>
        <taxon>Dactylonectria</taxon>
    </lineage>
</organism>
<dbReference type="SUPFAM" id="SSF56176">
    <property type="entry name" value="FAD-binding/transporter-associated domain-like"/>
    <property type="match status" value="1"/>
</dbReference>
<keyword evidence="5" id="KW-0560">Oxidoreductase</keyword>
<keyword evidence="3" id="KW-0285">Flavoprotein</keyword>
<reference evidence="7" key="1">
    <citation type="journal article" date="2021" name="Nat. Commun.">
        <title>Genetic determinants of endophytism in the Arabidopsis root mycobiome.</title>
        <authorList>
            <person name="Mesny F."/>
            <person name="Miyauchi S."/>
            <person name="Thiergart T."/>
            <person name="Pickel B."/>
            <person name="Atanasova L."/>
            <person name="Karlsson M."/>
            <person name="Huettel B."/>
            <person name="Barry K.W."/>
            <person name="Haridas S."/>
            <person name="Chen C."/>
            <person name="Bauer D."/>
            <person name="Andreopoulos W."/>
            <person name="Pangilinan J."/>
            <person name="LaButti K."/>
            <person name="Riley R."/>
            <person name="Lipzen A."/>
            <person name="Clum A."/>
            <person name="Drula E."/>
            <person name="Henrissat B."/>
            <person name="Kohler A."/>
            <person name="Grigoriev I.V."/>
            <person name="Martin F.M."/>
            <person name="Hacquard S."/>
        </authorList>
    </citation>
    <scope>NUCLEOTIDE SEQUENCE</scope>
    <source>
        <strain evidence="7">MPI-CAGE-AT-0021</strain>
    </source>
</reference>
<evidence type="ECO:0000259" key="6">
    <source>
        <dbReference type="PROSITE" id="PS51387"/>
    </source>
</evidence>
<evidence type="ECO:0000256" key="5">
    <source>
        <dbReference type="ARBA" id="ARBA00023002"/>
    </source>
</evidence>
<proteinExistence type="inferred from homology"/>
<name>A0A9P9DG93_9HYPO</name>
<dbReference type="InterPro" id="IPR016169">
    <property type="entry name" value="FAD-bd_PCMH_sub2"/>
</dbReference>
<evidence type="ECO:0000313" key="8">
    <source>
        <dbReference type="Proteomes" id="UP000717696"/>
    </source>
</evidence>
<dbReference type="PANTHER" id="PTHR42973">
    <property type="entry name" value="BINDING OXIDOREDUCTASE, PUTATIVE (AFU_ORTHOLOGUE AFUA_1G17690)-RELATED"/>
    <property type="match status" value="1"/>
</dbReference>
<accession>A0A9P9DG93</accession>
<dbReference type="PANTHER" id="PTHR42973:SF39">
    <property type="entry name" value="FAD-BINDING PCMH-TYPE DOMAIN-CONTAINING PROTEIN"/>
    <property type="match status" value="1"/>
</dbReference>
<dbReference type="InterPro" id="IPR036318">
    <property type="entry name" value="FAD-bd_PCMH-like_sf"/>
</dbReference>
<dbReference type="InterPro" id="IPR050416">
    <property type="entry name" value="FAD-linked_Oxidoreductase"/>
</dbReference>
<keyword evidence="4" id="KW-0274">FAD</keyword>
<dbReference type="Gene3D" id="3.40.462.20">
    <property type="match status" value="1"/>
</dbReference>
<protein>
    <recommendedName>
        <fullName evidence="6">FAD-binding PCMH-type domain-containing protein</fullName>
    </recommendedName>
</protein>
<comment type="similarity">
    <text evidence="2">Belongs to the oxygen-dependent FAD-linked oxidoreductase family.</text>
</comment>
<dbReference type="Proteomes" id="UP000717696">
    <property type="component" value="Unassembled WGS sequence"/>
</dbReference>
<comment type="caution">
    <text evidence="7">The sequence shown here is derived from an EMBL/GenBank/DDBJ whole genome shotgun (WGS) entry which is preliminary data.</text>
</comment>
<dbReference type="AlphaFoldDB" id="A0A9P9DG93"/>
<evidence type="ECO:0000256" key="4">
    <source>
        <dbReference type="ARBA" id="ARBA00022827"/>
    </source>
</evidence>
<sequence>MSLSNGRAGPVLRRGTEEYEESRKLYFNKEETGRFPAEIHAVQSVQHVSNALQRARELGMAVGVRSGGHLPSKPSLINNGLLIDLSHLNRHVTYDSQSGEVCFGPAVRVYEAWKATDAVGRFFPFGHAPDVALGGFCLAGGQGFFMRGWGATVTDWIVKLELVVPDGRVLTASKTENPDLFWAARGAGQAFFGVVTRIWSRTIPKKTHFGRSYTFAGENNFEAFLSFAFERNDEMPKSFTETAVCTLHSELFEPNSSDATVPSSSPLLLLVNVSAYADTLAEAESLLSVWDQVPENLKGCLIQNKAVAEVDWEEFFQLQHRLNPQTRDQKWGINSILNRPDVPRDRLIEAIKPAMCNLPTRSSYGCIYMADTLNPDESDAVFSIPQQYYISTFSGWKDPALQPRIRDVMRSSYQRAESVACGIYVADFDRSSDAAHSPTIPVWTQTARARFLSIREKWDPKGLFTGYQAFTLPSKVETNP</sequence>
<keyword evidence="8" id="KW-1185">Reference proteome</keyword>
<dbReference type="OrthoDB" id="415825at2759"/>
<evidence type="ECO:0000256" key="2">
    <source>
        <dbReference type="ARBA" id="ARBA00005466"/>
    </source>
</evidence>
<dbReference type="InterPro" id="IPR016167">
    <property type="entry name" value="FAD-bd_PCMH_sub1"/>
</dbReference>
<dbReference type="EMBL" id="JAGMUU010000031">
    <property type="protein sequence ID" value="KAH7118614.1"/>
    <property type="molecule type" value="Genomic_DNA"/>
</dbReference>
<dbReference type="GO" id="GO:0016491">
    <property type="term" value="F:oxidoreductase activity"/>
    <property type="evidence" value="ECO:0007669"/>
    <property type="project" value="UniProtKB-KW"/>
</dbReference>